<dbReference type="KEGG" id="see:SNSL254_A4335"/>
<organism evidence="1 2">
    <name type="scientific">Salmonella newport (strain SL254)</name>
    <dbReference type="NCBI Taxonomy" id="423368"/>
    <lineage>
        <taxon>Bacteria</taxon>
        <taxon>Pseudomonadati</taxon>
        <taxon>Pseudomonadota</taxon>
        <taxon>Gammaproteobacteria</taxon>
        <taxon>Enterobacterales</taxon>
        <taxon>Enterobacteriaceae</taxon>
        <taxon>Salmonella</taxon>
    </lineage>
</organism>
<reference evidence="1 2" key="1">
    <citation type="journal article" date="2011" name="J. Bacteriol.">
        <title>Comparative genomics of 28 Salmonella enterica isolates: evidence for CRISPR-mediated adaptive sublineage evolution.</title>
        <authorList>
            <person name="Fricke W.F."/>
            <person name="Mammel M.K."/>
            <person name="McDermott P.F."/>
            <person name="Tartera C."/>
            <person name="White D.G."/>
            <person name="Leclerc J.E."/>
            <person name="Ravel J."/>
            <person name="Cebula T.A."/>
        </authorList>
    </citation>
    <scope>NUCLEOTIDE SEQUENCE [LARGE SCALE GENOMIC DNA]</scope>
    <source>
        <strain evidence="1 2">SL254</strain>
    </source>
</reference>
<evidence type="ECO:0000313" key="2">
    <source>
        <dbReference type="Proteomes" id="UP000008824"/>
    </source>
</evidence>
<dbReference type="HOGENOM" id="CLU_3348360_0_0_6"/>
<proteinExistence type="predicted"/>
<gene>
    <name evidence="1" type="ordered locus">SNSL254_A4335</name>
</gene>
<dbReference type="Proteomes" id="UP000008824">
    <property type="component" value="Chromosome"/>
</dbReference>
<sequence length="37" mass="4502">MTVWMLFKSVGNICFLKYLHHNDTKRLSWQQYKENAA</sequence>
<dbReference type="AlphaFoldDB" id="A0A0H3BMT0"/>
<evidence type="ECO:0000313" key="1">
    <source>
        <dbReference type="EMBL" id="ACF62317.1"/>
    </source>
</evidence>
<name>A0A0H3BMT0_SALNS</name>
<dbReference type="EMBL" id="CP001113">
    <property type="protein sequence ID" value="ACF62317.1"/>
    <property type="molecule type" value="Genomic_DNA"/>
</dbReference>
<accession>A0A0H3BMT0</accession>
<protein>
    <submittedName>
        <fullName evidence="1">Uncharacterized protein</fullName>
    </submittedName>
</protein>